<keyword evidence="6 10" id="KW-0479">Metal-binding</keyword>
<dbReference type="PROSITE" id="PS00162">
    <property type="entry name" value="ALPHA_CA_1"/>
    <property type="match status" value="1"/>
</dbReference>
<comment type="similarity">
    <text evidence="4">Belongs to the alpha-class carbonic anhydrase family.</text>
</comment>
<sequence length="273" mass="30642">MISSLSLPILVLSLLIAGASTFKLDHNAPLFTYSGLTGPAKWGSLSPDYYKCSSGKVQSPVNIKKDEVVRNKKLKPLTRDYRPANATLINNGFNIGIHFEESPGVLDVDGKSYTLKQMHWHSPSEHRINGVQYPAELHLVHRSDDGNLSVVAVLFKYSDHPDPLLSKMKVKVHELAKDVCAGDEEAHIPLGTLNLKQLRKRTRKYYRYVGSLTTPPCSETVIWNILGKVRCISKEQVEAIKAPLHSPYKNNSRPCQLLNGRKIELYDELDDDK</sequence>
<proteinExistence type="inferred from homology"/>
<keyword evidence="10" id="KW-0732">Signal</keyword>
<dbReference type="CDD" id="cd03124">
    <property type="entry name" value="alpha_CA_prokaryotic_like"/>
    <property type="match status" value="1"/>
</dbReference>
<comment type="cofactor">
    <cofactor evidence="1 10">
        <name>Zn(2+)</name>
        <dbReference type="ChEBI" id="CHEBI:29105"/>
    </cofactor>
</comment>
<dbReference type="Proteomes" id="UP000030645">
    <property type="component" value="Unassembled WGS sequence"/>
</dbReference>
<evidence type="ECO:0000256" key="4">
    <source>
        <dbReference type="ARBA" id="ARBA00006365"/>
    </source>
</evidence>
<dbReference type="STRING" id="981085.W9RFT7"/>
<evidence type="ECO:0000256" key="7">
    <source>
        <dbReference type="ARBA" id="ARBA00022833"/>
    </source>
</evidence>
<dbReference type="InterPro" id="IPR023561">
    <property type="entry name" value="Carbonic_anhydrase_a-class"/>
</dbReference>
<dbReference type="GO" id="GO:0008270">
    <property type="term" value="F:zinc ion binding"/>
    <property type="evidence" value="ECO:0007669"/>
    <property type="project" value="UniProtKB-UniRule"/>
</dbReference>
<evidence type="ECO:0000256" key="1">
    <source>
        <dbReference type="ARBA" id="ARBA00001947"/>
    </source>
</evidence>
<keyword evidence="13" id="KW-1185">Reference proteome</keyword>
<comment type="subcellular location">
    <subcellularLocation>
        <location evidence="3">Plastid</location>
        <location evidence="3">Chloroplast stroma</location>
    </subcellularLocation>
</comment>
<dbReference type="InterPro" id="IPR041891">
    <property type="entry name" value="Alpha_CA_prokaryot-like"/>
</dbReference>
<dbReference type="EC" id="4.2.1.1" evidence="5 10"/>
<dbReference type="AlphaFoldDB" id="W9RFT7"/>
<evidence type="ECO:0000256" key="2">
    <source>
        <dbReference type="ARBA" id="ARBA00002904"/>
    </source>
</evidence>
<keyword evidence="8 10" id="KW-0456">Lyase</keyword>
<evidence type="ECO:0000256" key="5">
    <source>
        <dbReference type="ARBA" id="ARBA00012925"/>
    </source>
</evidence>
<feature type="signal peptide" evidence="10">
    <location>
        <begin position="1"/>
        <end position="21"/>
    </location>
</feature>
<dbReference type="SMART" id="SM01057">
    <property type="entry name" value="Carb_anhydrase"/>
    <property type="match status" value="1"/>
</dbReference>
<dbReference type="GO" id="GO:0004089">
    <property type="term" value="F:carbonate dehydratase activity"/>
    <property type="evidence" value="ECO:0007669"/>
    <property type="project" value="UniProtKB-UniRule"/>
</dbReference>
<dbReference type="KEGG" id="mnt:21398479"/>
<dbReference type="eggNOG" id="KOG0382">
    <property type="taxonomic scope" value="Eukaryota"/>
</dbReference>
<dbReference type="SUPFAM" id="SSF51069">
    <property type="entry name" value="Carbonic anhydrase"/>
    <property type="match status" value="1"/>
</dbReference>
<comment type="catalytic activity">
    <reaction evidence="9 10">
        <text>hydrogencarbonate + H(+) = CO2 + H2O</text>
        <dbReference type="Rhea" id="RHEA:10748"/>
        <dbReference type="ChEBI" id="CHEBI:15377"/>
        <dbReference type="ChEBI" id="CHEBI:15378"/>
        <dbReference type="ChEBI" id="CHEBI:16526"/>
        <dbReference type="ChEBI" id="CHEBI:17544"/>
        <dbReference type="EC" id="4.2.1.1"/>
    </reaction>
</comment>
<evidence type="ECO:0000313" key="13">
    <source>
        <dbReference type="Proteomes" id="UP000030645"/>
    </source>
</evidence>
<dbReference type="GO" id="GO:0009570">
    <property type="term" value="C:chloroplast stroma"/>
    <property type="evidence" value="ECO:0007669"/>
    <property type="project" value="UniProtKB-SubCell"/>
</dbReference>
<dbReference type="EMBL" id="KE344994">
    <property type="protein sequence ID" value="EXB88693.1"/>
    <property type="molecule type" value="Genomic_DNA"/>
</dbReference>
<dbReference type="Gene3D" id="3.10.200.10">
    <property type="entry name" value="Alpha carbonic anhydrase"/>
    <property type="match status" value="1"/>
</dbReference>
<evidence type="ECO:0000313" key="12">
    <source>
        <dbReference type="EMBL" id="EXB88693.1"/>
    </source>
</evidence>
<feature type="domain" description="Alpha-carbonic anhydrase" evidence="11">
    <location>
        <begin position="29"/>
        <end position="267"/>
    </location>
</feature>
<organism evidence="12 13">
    <name type="scientific">Morus notabilis</name>
    <dbReference type="NCBI Taxonomy" id="981085"/>
    <lineage>
        <taxon>Eukaryota</taxon>
        <taxon>Viridiplantae</taxon>
        <taxon>Streptophyta</taxon>
        <taxon>Embryophyta</taxon>
        <taxon>Tracheophyta</taxon>
        <taxon>Spermatophyta</taxon>
        <taxon>Magnoliopsida</taxon>
        <taxon>eudicotyledons</taxon>
        <taxon>Gunneridae</taxon>
        <taxon>Pentapetalae</taxon>
        <taxon>rosids</taxon>
        <taxon>fabids</taxon>
        <taxon>Rosales</taxon>
        <taxon>Moraceae</taxon>
        <taxon>Moreae</taxon>
        <taxon>Morus</taxon>
    </lineage>
</organism>
<reference evidence="13" key="1">
    <citation type="submission" date="2013-01" db="EMBL/GenBank/DDBJ databases">
        <title>Draft Genome Sequence of a Mulberry Tree, Morus notabilis C.K. Schneid.</title>
        <authorList>
            <person name="He N."/>
            <person name="Zhao S."/>
        </authorList>
    </citation>
    <scope>NUCLEOTIDE SEQUENCE</scope>
</reference>
<feature type="chain" id="PRO_5025095018" description="Carbonic anhydrase" evidence="10">
    <location>
        <begin position="22"/>
        <end position="273"/>
    </location>
</feature>
<evidence type="ECO:0000256" key="3">
    <source>
        <dbReference type="ARBA" id="ARBA00004470"/>
    </source>
</evidence>
<comment type="function">
    <text evidence="2 10">Reversible hydration of carbon dioxide.</text>
</comment>
<evidence type="ECO:0000256" key="6">
    <source>
        <dbReference type="ARBA" id="ARBA00022723"/>
    </source>
</evidence>
<dbReference type="InterPro" id="IPR018338">
    <property type="entry name" value="Carbonic_anhydrase_a-class_CS"/>
</dbReference>
<evidence type="ECO:0000256" key="9">
    <source>
        <dbReference type="ARBA" id="ARBA00048348"/>
    </source>
</evidence>
<gene>
    <name evidence="12" type="ORF">L484_015378</name>
</gene>
<dbReference type="InterPro" id="IPR036398">
    <property type="entry name" value="CA_dom_sf"/>
</dbReference>
<dbReference type="PROSITE" id="PS51144">
    <property type="entry name" value="ALPHA_CA_2"/>
    <property type="match status" value="1"/>
</dbReference>
<accession>W9RFT7</accession>
<name>W9RFT7_9ROSA</name>
<dbReference type="GO" id="GO:0006730">
    <property type="term" value="P:one-carbon metabolic process"/>
    <property type="evidence" value="ECO:0007669"/>
    <property type="project" value="TreeGrafter"/>
</dbReference>
<keyword evidence="7 10" id="KW-0862">Zinc</keyword>
<dbReference type="InterPro" id="IPR001148">
    <property type="entry name" value="CA_dom"/>
</dbReference>
<protein>
    <recommendedName>
        <fullName evidence="5 10">Carbonic anhydrase</fullName>
        <ecNumber evidence="5 10">4.2.1.1</ecNumber>
    </recommendedName>
</protein>
<comment type="similarity">
    <text evidence="10">Belongs to the alpha-carbonic anhydrase family.</text>
</comment>
<dbReference type="OrthoDB" id="429145at2759"/>
<evidence type="ECO:0000256" key="8">
    <source>
        <dbReference type="ARBA" id="ARBA00023239"/>
    </source>
</evidence>
<dbReference type="PANTHER" id="PTHR18952:SF236">
    <property type="entry name" value="ALPHA CARBONIC ANHYDRASE 1, CHLOROPLASTIC"/>
    <property type="match status" value="1"/>
</dbReference>
<dbReference type="PANTHER" id="PTHR18952">
    <property type="entry name" value="CARBONIC ANHYDRASE"/>
    <property type="match status" value="1"/>
</dbReference>
<evidence type="ECO:0000259" key="11">
    <source>
        <dbReference type="PROSITE" id="PS51144"/>
    </source>
</evidence>
<evidence type="ECO:0000256" key="10">
    <source>
        <dbReference type="RuleBase" id="RU367011"/>
    </source>
</evidence>
<dbReference type="Pfam" id="PF00194">
    <property type="entry name" value="Carb_anhydrase"/>
    <property type="match status" value="1"/>
</dbReference>